<evidence type="ECO:0000313" key="8">
    <source>
        <dbReference type="EMBL" id="MDI3403288.1"/>
    </source>
</evidence>
<evidence type="ECO:0000313" key="9">
    <source>
        <dbReference type="Proteomes" id="UP001223978"/>
    </source>
</evidence>
<feature type="transmembrane region" description="Helical" evidence="6">
    <location>
        <begin position="341"/>
        <end position="360"/>
    </location>
</feature>
<keyword evidence="2" id="KW-0813">Transport</keyword>
<dbReference type="InterPro" id="IPR011701">
    <property type="entry name" value="MFS"/>
</dbReference>
<feature type="transmembrane region" description="Helical" evidence="6">
    <location>
        <begin position="149"/>
        <end position="172"/>
    </location>
</feature>
<keyword evidence="3 6" id="KW-0812">Transmembrane</keyword>
<evidence type="ECO:0000256" key="6">
    <source>
        <dbReference type="SAM" id="Phobius"/>
    </source>
</evidence>
<reference evidence="8 9" key="1">
    <citation type="submission" date="2023-05" db="EMBL/GenBank/DDBJ databases">
        <title>Draft genome sequence of Streptomyces sp. B-S-A6 isolated from a cave soil in Thailand.</title>
        <authorList>
            <person name="Chamroensaksri N."/>
            <person name="Muangham S."/>
        </authorList>
    </citation>
    <scope>NUCLEOTIDE SEQUENCE [LARGE SCALE GENOMIC DNA]</scope>
    <source>
        <strain evidence="8 9">B-S-A6</strain>
    </source>
</reference>
<comment type="caution">
    <text evidence="8">The sequence shown here is derived from an EMBL/GenBank/DDBJ whole genome shotgun (WGS) entry which is preliminary data.</text>
</comment>
<dbReference type="PROSITE" id="PS50850">
    <property type="entry name" value="MFS"/>
    <property type="match status" value="1"/>
</dbReference>
<feature type="transmembrane region" description="Helical" evidence="6">
    <location>
        <begin position="372"/>
        <end position="396"/>
    </location>
</feature>
<feature type="transmembrane region" description="Helical" evidence="6">
    <location>
        <begin position="21"/>
        <end position="38"/>
    </location>
</feature>
<dbReference type="PANTHER" id="PTHR43791">
    <property type="entry name" value="PERMEASE-RELATED"/>
    <property type="match status" value="1"/>
</dbReference>
<name>A0ABT6S5D4_9ACTN</name>
<keyword evidence="5 6" id="KW-0472">Membrane</keyword>
<proteinExistence type="predicted"/>
<dbReference type="Proteomes" id="UP001223978">
    <property type="component" value="Unassembled WGS sequence"/>
</dbReference>
<dbReference type="EMBL" id="JASCIQ010000004">
    <property type="protein sequence ID" value="MDI3403288.1"/>
    <property type="molecule type" value="Genomic_DNA"/>
</dbReference>
<dbReference type="CDD" id="cd17319">
    <property type="entry name" value="MFS_ExuT_GudP_like"/>
    <property type="match status" value="1"/>
</dbReference>
<organism evidence="8 9">
    <name type="scientific">Streptomyces cavernicola</name>
    <dbReference type="NCBI Taxonomy" id="3043613"/>
    <lineage>
        <taxon>Bacteria</taxon>
        <taxon>Bacillati</taxon>
        <taxon>Actinomycetota</taxon>
        <taxon>Actinomycetes</taxon>
        <taxon>Kitasatosporales</taxon>
        <taxon>Streptomycetaceae</taxon>
        <taxon>Streptomyces</taxon>
    </lineage>
</organism>
<dbReference type="PANTHER" id="PTHR43791:SF36">
    <property type="entry name" value="TRANSPORTER, PUTATIVE (AFU_ORTHOLOGUE AFUA_6G08340)-RELATED"/>
    <property type="match status" value="1"/>
</dbReference>
<feature type="transmembrane region" description="Helical" evidence="6">
    <location>
        <begin position="286"/>
        <end position="304"/>
    </location>
</feature>
<gene>
    <name evidence="8" type="ORF">QIS96_05545</name>
</gene>
<keyword evidence="4 6" id="KW-1133">Transmembrane helix</keyword>
<dbReference type="InterPro" id="IPR020846">
    <property type="entry name" value="MFS_dom"/>
</dbReference>
<dbReference type="Pfam" id="PF07690">
    <property type="entry name" value="MFS_1"/>
    <property type="match status" value="1"/>
</dbReference>
<evidence type="ECO:0000259" key="7">
    <source>
        <dbReference type="PROSITE" id="PS50850"/>
    </source>
</evidence>
<dbReference type="InterPro" id="IPR036259">
    <property type="entry name" value="MFS_trans_sf"/>
</dbReference>
<feature type="transmembrane region" description="Helical" evidence="6">
    <location>
        <begin position="116"/>
        <end position="137"/>
    </location>
</feature>
<dbReference type="Gene3D" id="1.20.1250.20">
    <property type="entry name" value="MFS general substrate transporter like domains"/>
    <property type="match status" value="2"/>
</dbReference>
<feature type="domain" description="Major facilitator superfamily (MFS) profile" evidence="7">
    <location>
        <begin position="25"/>
        <end position="431"/>
    </location>
</feature>
<feature type="transmembrane region" description="Helical" evidence="6">
    <location>
        <begin position="184"/>
        <end position="206"/>
    </location>
</feature>
<comment type="subcellular location">
    <subcellularLocation>
        <location evidence="1">Cell membrane</location>
        <topology evidence="1">Multi-pass membrane protein</topology>
    </subcellularLocation>
</comment>
<feature type="transmembrane region" description="Helical" evidence="6">
    <location>
        <begin position="408"/>
        <end position="428"/>
    </location>
</feature>
<accession>A0ABT6S5D4</accession>
<feature type="transmembrane region" description="Helical" evidence="6">
    <location>
        <begin position="58"/>
        <end position="78"/>
    </location>
</feature>
<dbReference type="SUPFAM" id="SSF103473">
    <property type="entry name" value="MFS general substrate transporter"/>
    <property type="match status" value="1"/>
</dbReference>
<protein>
    <submittedName>
        <fullName evidence="8">MFS transporter</fullName>
    </submittedName>
</protein>
<feature type="transmembrane region" description="Helical" evidence="6">
    <location>
        <begin position="90"/>
        <end position="110"/>
    </location>
</feature>
<evidence type="ECO:0000256" key="3">
    <source>
        <dbReference type="ARBA" id="ARBA00022692"/>
    </source>
</evidence>
<evidence type="ECO:0000256" key="4">
    <source>
        <dbReference type="ARBA" id="ARBA00022989"/>
    </source>
</evidence>
<evidence type="ECO:0000256" key="1">
    <source>
        <dbReference type="ARBA" id="ARBA00004651"/>
    </source>
</evidence>
<keyword evidence="9" id="KW-1185">Reference proteome</keyword>
<dbReference type="RefSeq" id="WP_282541235.1">
    <property type="nucleotide sequence ID" value="NZ_JASCIQ010000004.1"/>
</dbReference>
<evidence type="ECO:0000256" key="5">
    <source>
        <dbReference type="ARBA" id="ARBA00023136"/>
    </source>
</evidence>
<feature type="transmembrane region" description="Helical" evidence="6">
    <location>
        <begin position="316"/>
        <end position="335"/>
    </location>
</feature>
<evidence type="ECO:0000256" key="2">
    <source>
        <dbReference type="ARBA" id="ARBA00022448"/>
    </source>
</evidence>
<sequence>MSLAEKPGVQSAHSRSAYAKITLRIVPLIFLCYVAAYLDRINVGFAQLQMADELGFSNAVFGFGAGAFFIAYICFEIPSNLLLERVGARVWIARIMISWGVLSALTMFVTTPVQFYVVRFLLGVAEAGFVPGVLLYLTHWFPGPRRARVISLFMMGIPAAAMFGGPLSGWILSSLDQAAGWSGWQWLFLVEAVPTIVLGGLVLLLLPDRIATAGWLSTAEQESVRNDLDRDAEGADREHNIRGALRDARVWWLGVIDMSFMLGTYAIGFWLPTLVKEAGEKDTGTIGWLTAVPHAAALVAMLIAGASSDRFRERRWHLVVPMLVGAAGLAGSTLVSDDIGLTVLMFTVANVGIVACYPVFWCLPPAFLTGRAAAAGIALITSMANLGGFLATYLLGWLRDLTASPMHGLMLCAVFLLAGGALVLRLPASEVNR</sequence>
<feature type="transmembrane region" description="Helical" evidence="6">
    <location>
        <begin position="250"/>
        <end position="271"/>
    </location>
</feature>